<dbReference type="EMBL" id="KN402016">
    <property type="protein sequence ID" value="KHG14653.1"/>
    <property type="molecule type" value="Genomic_DNA"/>
</dbReference>
<dbReference type="Proteomes" id="UP000032142">
    <property type="component" value="Unassembled WGS sequence"/>
</dbReference>
<accession>A0A0B0NJC8</accession>
<sequence>MTCGLMRSLIRPYLGYGISISMSYHVRPYSGYEVDTIFRVRPRLGHGVKMRIRIRSYLGHGIGILLCMVILSILSIPSGSMGSPRMCPSNDDYRQVSSGIKGCQRLVHTIDWIFLV</sequence>
<protein>
    <submittedName>
        <fullName evidence="2">Deoxyguanosinetriphosphate triphosphohydrolase-like protein</fullName>
    </submittedName>
</protein>
<keyword evidence="1" id="KW-0472">Membrane</keyword>
<feature type="transmembrane region" description="Helical" evidence="1">
    <location>
        <begin position="57"/>
        <end position="76"/>
    </location>
</feature>
<keyword evidence="3" id="KW-1185">Reference proteome</keyword>
<dbReference type="AlphaFoldDB" id="A0A0B0NJC8"/>
<dbReference type="GO" id="GO:0016787">
    <property type="term" value="F:hydrolase activity"/>
    <property type="evidence" value="ECO:0007669"/>
    <property type="project" value="UniProtKB-KW"/>
</dbReference>
<keyword evidence="1" id="KW-1133">Transmembrane helix</keyword>
<keyword evidence="2" id="KW-0378">Hydrolase</keyword>
<gene>
    <name evidence="2" type="ORF">F383_20465</name>
</gene>
<organism evidence="2 3">
    <name type="scientific">Gossypium arboreum</name>
    <name type="common">Tree cotton</name>
    <name type="synonym">Gossypium nanking</name>
    <dbReference type="NCBI Taxonomy" id="29729"/>
    <lineage>
        <taxon>Eukaryota</taxon>
        <taxon>Viridiplantae</taxon>
        <taxon>Streptophyta</taxon>
        <taxon>Embryophyta</taxon>
        <taxon>Tracheophyta</taxon>
        <taxon>Spermatophyta</taxon>
        <taxon>Magnoliopsida</taxon>
        <taxon>eudicotyledons</taxon>
        <taxon>Gunneridae</taxon>
        <taxon>Pentapetalae</taxon>
        <taxon>rosids</taxon>
        <taxon>malvids</taxon>
        <taxon>Malvales</taxon>
        <taxon>Malvaceae</taxon>
        <taxon>Malvoideae</taxon>
        <taxon>Gossypium</taxon>
    </lineage>
</organism>
<proteinExistence type="predicted"/>
<name>A0A0B0NJC8_GOSAR</name>
<evidence type="ECO:0000313" key="3">
    <source>
        <dbReference type="Proteomes" id="UP000032142"/>
    </source>
</evidence>
<evidence type="ECO:0000256" key="1">
    <source>
        <dbReference type="SAM" id="Phobius"/>
    </source>
</evidence>
<keyword evidence="1" id="KW-0812">Transmembrane</keyword>
<reference evidence="3" key="1">
    <citation type="submission" date="2014-09" db="EMBL/GenBank/DDBJ databases">
        <authorList>
            <person name="Mudge J."/>
            <person name="Ramaraj T."/>
            <person name="Lindquist I.E."/>
            <person name="Bharti A.K."/>
            <person name="Sundararajan A."/>
            <person name="Cameron C.T."/>
            <person name="Woodward J.E."/>
            <person name="May G.D."/>
            <person name="Brubaker C."/>
            <person name="Broadhvest J."/>
            <person name="Wilkins T.A."/>
        </authorList>
    </citation>
    <scope>NUCLEOTIDE SEQUENCE</scope>
    <source>
        <strain evidence="3">cv. AKA8401</strain>
    </source>
</reference>
<evidence type="ECO:0000313" key="2">
    <source>
        <dbReference type="EMBL" id="KHG14653.1"/>
    </source>
</evidence>